<keyword evidence="1" id="KW-0378">Hydrolase</keyword>
<keyword evidence="4" id="KW-1185">Reference proteome</keyword>
<dbReference type="SUPFAM" id="SSF53474">
    <property type="entry name" value="alpha/beta-Hydrolases"/>
    <property type="match status" value="1"/>
</dbReference>
<evidence type="ECO:0000259" key="2">
    <source>
        <dbReference type="Pfam" id="PF03959"/>
    </source>
</evidence>
<sequence>MKFLCLHGAIGNVDNIGIQLAPLQKELQSDDTASFHYINAPVQVTPPEGFEEYFGVGPHFRWADDGGAAEDSMISRVRKIPDGQNPEDVMRDLIGERNVVWLNYNDVMAYLYDTMEKDPEIQGIIGYSEGAAIAATLIVDEERRARTTGRLRQIKCAMFVTGWPPMHPVDGVLLADESDVMIDVPSLHVIGANDPFRHGAYALYNVCDPDTAQFFDTGKGHTIPRSGLVIQELGDAMRGLIEQAFSPEEY</sequence>
<dbReference type="Gene3D" id="3.40.50.1820">
    <property type="entry name" value="alpha/beta hydrolase"/>
    <property type="match status" value="1"/>
</dbReference>
<dbReference type="EMBL" id="JAQIZZ010000002">
    <property type="protein sequence ID" value="KAJ5553022.1"/>
    <property type="molecule type" value="Genomic_DNA"/>
</dbReference>
<dbReference type="InterPro" id="IPR050593">
    <property type="entry name" value="LovG"/>
</dbReference>
<protein>
    <submittedName>
        <fullName evidence="3">DUF341 family oxidoreductase</fullName>
    </submittedName>
</protein>
<dbReference type="GO" id="GO:0017000">
    <property type="term" value="P:antibiotic biosynthetic process"/>
    <property type="evidence" value="ECO:0007669"/>
    <property type="project" value="UniProtKB-ARBA"/>
</dbReference>
<dbReference type="GO" id="GO:0019748">
    <property type="term" value="P:secondary metabolic process"/>
    <property type="evidence" value="ECO:0007669"/>
    <property type="project" value="TreeGrafter"/>
</dbReference>
<dbReference type="InterPro" id="IPR005645">
    <property type="entry name" value="FSH-like_dom"/>
</dbReference>
<evidence type="ECO:0000256" key="1">
    <source>
        <dbReference type="ARBA" id="ARBA00022801"/>
    </source>
</evidence>
<dbReference type="PANTHER" id="PTHR48070:SF4">
    <property type="entry name" value="ESTERASE ALNB"/>
    <property type="match status" value="1"/>
</dbReference>
<comment type="caution">
    <text evidence="3">The sequence shown here is derived from an EMBL/GenBank/DDBJ whole genome shotgun (WGS) entry which is preliminary data.</text>
</comment>
<dbReference type="Pfam" id="PF03959">
    <property type="entry name" value="FSH1"/>
    <property type="match status" value="1"/>
</dbReference>
<reference evidence="3 4" key="1">
    <citation type="journal article" date="2023" name="IMA Fungus">
        <title>Comparative genomic study of the Penicillium genus elucidates a diverse pangenome and 15 lateral gene transfer events.</title>
        <authorList>
            <person name="Petersen C."/>
            <person name="Sorensen T."/>
            <person name="Nielsen M.R."/>
            <person name="Sondergaard T.E."/>
            <person name="Sorensen J.L."/>
            <person name="Fitzpatrick D.A."/>
            <person name="Frisvad J.C."/>
            <person name="Nielsen K.L."/>
        </authorList>
    </citation>
    <scope>NUCLEOTIDE SEQUENCE [LARGE SCALE GENOMIC DNA]</scope>
    <source>
        <strain evidence="3 4">IBT 35679</strain>
    </source>
</reference>
<dbReference type="GO" id="GO:0072330">
    <property type="term" value="P:monocarboxylic acid biosynthetic process"/>
    <property type="evidence" value="ECO:0007669"/>
    <property type="project" value="UniProtKB-ARBA"/>
</dbReference>
<dbReference type="PANTHER" id="PTHR48070">
    <property type="entry name" value="ESTERASE OVCA2"/>
    <property type="match status" value="1"/>
</dbReference>
<evidence type="ECO:0000313" key="4">
    <source>
        <dbReference type="Proteomes" id="UP001220324"/>
    </source>
</evidence>
<proteinExistence type="predicted"/>
<dbReference type="GO" id="GO:0016787">
    <property type="term" value="F:hydrolase activity"/>
    <property type="evidence" value="ECO:0007669"/>
    <property type="project" value="UniProtKB-KW"/>
</dbReference>
<dbReference type="InterPro" id="IPR029058">
    <property type="entry name" value="AB_hydrolase_fold"/>
</dbReference>
<accession>A0AAD6D3L8</accession>
<name>A0AAD6D3L8_9EURO</name>
<organism evidence="3 4">
    <name type="scientific">Penicillium frequentans</name>
    <dbReference type="NCBI Taxonomy" id="3151616"/>
    <lineage>
        <taxon>Eukaryota</taxon>
        <taxon>Fungi</taxon>
        <taxon>Dikarya</taxon>
        <taxon>Ascomycota</taxon>
        <taxon>Pezizomycotina</taxon>
        <taxon>Eurotiomycetes</taxon>
        <taxon>Eurotiomycetidae</taxon>
        <taxon>Eurotiales</taxon>
        <taxon>Aspergillaceae</taxon>
        <taxon>Penicillium</taxon>
    </lineage>
</organism>
<feature type="domain" description="Serine hydrolase" evidence="2">
    <location>
        <begin position="2"/>
        <end position="227"/>
    </location>
</feature>
<dbReference type="AlphaFoldDB" id="A0AAD6D3L8"/>
<dbReference type="GO" id="GO:0005634">
    <property type="term" value="C:nucleus"/>
    <property type="evidence" value="ECO:0007669"/>
    <property type="project" value="TreeGrafter"/>
</dbReference>
<gene>
    <name evidence="3" type="ORF">N7494_002400</name>
</gene>
<dbReference type="GO" id="GO:0005737">
    <property type="term" value="C:cytoplasm"/>
    <property type="evidence" value="ECO:0007669"/>
    <property type="project" value="TreeGrafter"/>
</dbReference>
<evidence type="ECO:0000313" key="3">
    <source>
        <dbReference type="EMBL" id="KAJ5553022.1"/>
    </source>
</evidence>
<dbReference type="Proteomes" id="UP001220324">
    <property type="component" value="Unassembled WGS sequence"/>
</dbReference>